<protein>
    <recommendedName>
        <fullName evidence="2">Smr domain-containing protein</fullName>
    </recommendedName>
</protein>
<dbReference type="PROSITE" id="PS50828">
    <property type="entry name" value="SMR"/>
    <property type="match status" value="1"/>
</dbReference>
<dbReference type="InterPro" id="IPR027417">
    <property type="entry name" value="P-loop_NTPase"/>
</dbReference>
<organism evidence="3 4">
    <name type="scientific">Dinothrombium tinctorium</name>
    <dbReference type="NCBI Taxonomy" id="1965070"/>
    <lineage>
        <taxon>Eukaryota</taxon>
        <taxon>Metazoa</taxon>
        <taxon>Ecdysozoa</taxon>
        <taxon>Arthropoda</taxon>
        <taxon>Chelicerata</taxon>
        <taxon>Arachnida</taxon>
        <taxon>Acari</taxon>
        <taxon>Acariformes</taxon>
        <taxon>Trombidiformes</taxon>
        <taxon>Prostigmata</taxon>
        <taxon>Anystina</taxon>
        <taxon>Parasitengona</taxon>
        <taxon>Trombidioidea</taxon>
        <taxon>Trombidiidae</taxon>
        <taxon>Dinothrombium</taxon>
    </lineage>
</organism>
<dbReference type="PANTHER" id="PTHR46535">
    <property type="entry name" value="NEDD4-BINDING PROTEIN 2"/>
    <property type="match status" value="1"/>
</dbReference>
<feature type="domain" description="Smr" evidence="2">
    <location>
        <begin position="905"/>
        <end position="984"/>
    </location>
</feature>
<dbReference type="STRING" id="1965070.A0A443R3D5"/>
<dbReference type="Gene3D" id="1.10.8.10">
    <property type="entry name" value="DNA helicase RuvA subunit, C-terminal domain"/>
    <property type="match status" value="1"/>
</dbReference>
<dbReference type="SUPFAM" id="SSF160443">
    <property type="entry name" value="SMR domain-like"/>
    <property type="match status" value="1"/>
</dbReference>
<dbReference type="EMBL" id="NCKU01002351">
    <property type="protein sequence ID" value="RWS09770.1"/>
    <property type="molecule type" value="Genomic_DNA"/>
</dbReference>
<feature type="region of interest" description="Disordered" evidence="1">
    <location>
        <begin position="342"/>
        <end position="426"/>
    </location>
</feature>
<dbReference type="Gene3D" id="3.30.1370.110">
    <property type="match status" value="1"/>
</dbReference>
<dbReference type="PANTHER" id="PTHR46535:SF1">
    <property type="entry name" value="NEDD4-BINDING PROTEIN 2"/>
    <property type="match status" value="1"/>
</dbReference>
<reference evidence="3 4" key="1">
    <citation type="journal article" date="2018" name="Gigascience">
        <title>Genomes of trombidid mites reveal novel predicted allergens and laterally-transferred genes associated with secondary metabolism.</title>
        <authorList>
            <person name="Dong X."/>
            <person name="Chaisiri K."/>
            <person name="Xia D."/>
            <person name="Armstrong S.D."/>
            <person name="Fang Y."/>
            <person name="Donnelly M.J."/>
            <person name="Kadowaki T."/>
            <person name="McGarry J.W."/>
            <person name="Darby A.C."/>
            <person name="Makepeace B.L."/>
        </authorList>
    </citation>
    <scope>NUCLEOTIDE SEQUENCE [LARGE SCALE GENOMIC DNA]</scope>
    <source>
        <strain evidence="3">UoL-WK</strain>
    </source>
</reference>
<feature type="compositionally biased region" description="Polar residues" evidence="1">
    <location>
        <begin position="364"/>
        <end position="385"/>
    </location>
</feature>
<feature type="compositionally biased region" description="Basic and acidic residues" evidence="1">
    <location>
        <begin position="387"/>
        <end position="407"/>
    </location>
</feature>
<comment type="caution">
    <text evidence="3">The sequence shown here is derived from an EMBL/GenBank/DDBJ whole genome shotgun (WGS) entry which is preliminary data.</text>
</comment>
<dbReference type="AlphaFoldDB" id="A0A443R3D5"/>
<feature type="compositionally biased region" description="Basic and acidic residues" evidence="1">
    <location>
        <begin position="346"/>
        <end position="363"/>
    </location>
</feature>
<gene>
    <name evidence="3" type="ORF">B4U79_13775</name>
</gene>
<dbReference type="GO" id="GO:0005634">
    <property type="term" value="C:nucleus"/>
    <property type="evidence" value="ECO:0007669"/>
    <property type="project" value="TreeGrafter"/>
</dbReference>
<feature type="compositionally biased region" description="Polar residues" evidence="1">
    <location>
        <begin position="413"/>
        <end position="426"/>
    </location>
</feature>
<dbReference type="Gene3D" id="3.40.50.300">
    <property type="entry name" value="P-loop containing nucleotide triphosphate hydrolases"/>
    <property type="match status" value="1"/>
</dbReference>
<dbReference type="Proteomes" id="UP000285301">
    <property type="component" value="Unassembled WGS sequence"/>
</dbReference>
<dbReference type="InterPro" id="IPR052772">
    <property type="entry name" value="Endo/PolyKinase_Domain-Protein"/>
</dbReference>
<dbReference type="SMART" id="SM00463">
    <property type="entry name" value="SMR"/>
    <property type="match status" value="1"/>
</dbReference>
<dbReference type="SUPFAM" id="SSF52540">
    <property type="entry name" value="P-loop containing nucleoside triphosphate hydrolases"/>
    <property type="match status" value="1"/>
</dbReference>
<evidence type="ECO:0000313" key="4">
    <source>
        <dbReference type="Proteomes" id="UP000285301"/>
    </source>
</evidence>
<evidence type="ECO:0000313" key="3">
    <source>
        <dbReference type="EMBL" id="RWS09770.1"/>
    </source>
</evidence>
<proteinExistence type="predicted"/>
<name>A0A443R3D5_9ACAR</name>
<sequence>MSGNIGGSDQNGNCFVIENKHFLNKELTNDESICSNAADSLKCLQDMFKSKLDADVVEMVFAECGSNVDKTLESLFVLTKDCDPSSNEWLVKETSDKSTSNSQPSVDFASAVKTDIPHMMSVQMNSTNVSSDTGANVQDEIRKCIKKGCKVLILMRGLPGSGKSTLANQMVRYTNGQVFSTDDYFTSKNGFFHYDWSKISEAHEWNQKRALNAMKEGVTPIFIDNTNLEEWEMKPYVVAGYNNHYKIYFLEPDTVWKYKLSNLARFNKHGIRKEKIQRMAERFDRSLTVEKMIAGIVKEKQEREDQILNGESKGEYVESPASKFDLNSLLCINKLNLQSETSMNSSEKENYINQEGSKERNDEISWTSENSNVFPPSIELQNQAPKPQREKRGKGYDNKNHQKKDDNDVWNEPNENSKIEQNVQSETKGKFGFVNVGLKKNNWEFPPYPSENLKTASESLKSSRFIYCLCKTTQTEKFDWVLLDMKNSGEVIPNEHIEDIEQSDSNEIITFPANRNIRAIKIDRGTSTTDIPGDLTYEEKLEKLKCHFPQALESHLSEVLIACHEDYNWAFNLLNEFSDEHFSPPENVSPVQDNEELNSIFNEGGGDATTNFTLKLDPIFCQQLQQAFGNVASSSFCINEDDCIINVTHGVAKLIHHLWKKTLNQKDALKTQNLSKICSETKENRKSSTKNVTNSWVHEAPKSSLKEIMDLEMALNLSWDEYYSIESEDIDAHKEFLSTKLKREQLYKSYPGIDRQILDELFEANQFQLTDTIATIDQSLGVNATLTAATEIWVTAEAVTNDGKSRVKSCIPFNTQLKRNVENDSSSSDQYSLSNEELQHMRSQMYEFFKFKREYLEKAKENYQSKKYATASYYSSQAHNYQNKINAISKEVIASILRANKSQNLDLHGLHSSEVLIAVSTYLSLKMEELKLNKLHKTYVDIITGWGAHSSMAPKIKPIVLNYLQSKKYRYQLINPGVIRVTLAQ</sequence>
<evidence type="ECO:0000256" key="1">
    <source>
        <dbReference type="SAM" id="MobiDB-lite"/>
    </source>
</evidence>
<accession>A0A443R3D5</accession>
<evidence type="ECO:0000259" key="2">
    <source>
        <dbReference type="PROSITE" id="PS50828"/>
    </source>
</evidence>
<dbReference type="InterPro" id="IPR036063">
    <property type="entry name" value="Smr_dom_sf"/>
</dbReference>
<dbReference type="InterPro" id="IPR002625">
    <property type="entry name" value="Smr_dom"/>
</dbReference>
<dbReference type="Pfam" id="PF13671">
    <property type="entry name" value="AAA_33"/>
    <property type="match status" value="1"/>
</dbReference>
<dbReference type="OrthoDB" id="6511316at2759"/>
<dbReference type="GO" id="GO:0004519">
    <property type="term" value="F:endonuclease activity"/>
    <property type="evidence" value="ECO:0007669"/>
    <property type="project" value="TreeGrafter"/>
</dbReference>
<keyword evidence="4" id="KW-1185">Reference proteome</keyword>